<dbReference type="SUPFAM" id="SSF52343">
    <property type="entry name" value="Ferredoxin reductase-like, C-terminal NADP-linked domain"/>
    <property type="match status" value="1"/>
</dbReference>
<keyword evidence="6" id="KW-0813">Transport</keyword>
<keyword evidence="5" id="KW-0560">Oxidoreductase</keyword>
<dbReference type="OrthoDB" id="167398at2759"/>
<dbReference type="InterPro" id="IPR039261">
    <property type="entry name" value="FNR_nucleotide-bd"/>
</dbReference>
<keyword evidence="4 8" id="KW-1133">Transmembrane helix</keyword>
<accession>A0A1R0H2A6</accession>
<dbReference type="InterPro" id="IPR013130">
    <property type="entry name" value="Fe3_Rdtase_TM_dom"/>
</dbReference>
<dbReference type="STRING" id="133383.A0A1R0H2A6"/>
<keyword evidence="6" id="KW-0406">Ion transport</keyword>
<evidence type="ECO:0000313" key="13">
    <source>
        <dbReference type="Proteomes" id="UP000187455"/>
    </source>
</evidence>
<dbReference type="Pfam" id="PF08030">
    <property type="entry name" value="NAD_binding_6"/>
    <property type="match status" value="1"/>
</dbReference>
<dbReference type="GO" id="GO:0016491">
    <property type="term" value="F:oxidoreductase activity"/>
    <property type="evidence" value="ECO:0007669"/>
    <property type="project" value="UniProtKB-KW"/>
</dbReference>
<evidence type="ECO:0000259" key="10">
    <source>
        <dbReference type="Pfam" id="PF08022"/>
    </source>
</evidence>
<evidence type="ECO:0000256" key="3">
    <source>
        <dbReference type="ARBA" id="ARBA00022982"/>
    </source>
</evidence>
<feature type="domain" description="FAD-binding 8" evidence="10">
    <location>
        <begin position="161"/>
        <end position="235"/>
    </location>
</feature>
<evidence type="ECO:0000256" key="8">
    <source>
        <dbReference type="SAM" id="Phobius"/>
    </source>
</evidence>
<proteinExistence type="predicted"/>
<feature type="transmembrane region" description="Helical" evidence="8">
    <location>
        <begin position="6"/>
        <end position="24"/>
    </location>
</feature>
<evidence type="ECO:0000256" key="7">
    <source>
        <dbReference type="ARBA" id="ARBA00023136"/>
    </source>
</evidence>
<keyword evidence="13" id="KW-1185">Reference proteome</keyword>
<dbReference type="Pfam" id="PF01794">
    <property type="entry name" value="Ferric_reduct"/>
    <property type="match status" value="1"/>
</dbReference>
<evidence type="ECO:0000259" key="11">
    <source>
        <dbReference type="Pfam" id="PF08030"/>
    </source>
</evidence>
<feature type="transmembrane region" description="Helical" evidence="8">
    <location>
        <begin position="68"/>
        <end position="89"/>
    </location>
</feature>
<gene>
    <name evidence="12" type="ORF">AYI68_g2580</name>
</gene>
<dbReference type="GO" id="GO:0005886">
    <property type="term" value="C:plasma membrane"/>
    <property type="evidence" value="ECO:0007669"/>
    <property type="project" value="TreeGrafter"/>
</dbReference>
<comment type="caution">
    <text evidence="12">The sequence shown here is derived from an EMBL/GenBank/DDBJ whole genome shotgun (WGS) entry which is preliminary data.</text>
</comment>
<dbReference type="AlphaFoldDB" id="A0A1R0H2A6"/>
<comment type="subcellular location">
    <subcellularLocation>
        <location evidence="1">Membrane</location>
        <topology evidence="1">Multi-pass membrane protein</topology>
    </subcellularLocation>
</comment>
<dbReference type="InterPro" id="IPR013121">
    <property type="entry name" value="Fe_red_NAD-bd_6"/>
</dbReference>
<reference evidence="12 13" key="1">
    <citation type="journal article" date="2016" name="Mol. Biol. Evol.">
        <title>Genome-Wide Survey of Gut Fungi (Harpellales) Reveals the First Horizontally Transferred Ubiquitin Gene from a Mosquito Host.</title>
        <authorList>
            <person name="Wang Y."/>
            <person name="White M.M."/>
            <person name="Kvist S."/>
            <person name="Moncalvo J.M."/>
        </authorList>
    </citation>
    <scope>NUCLEOTIDE SEQUENCE [LARGE SCALE GENOMIC DNA]</scope>
    <source>
        <strain evidence="12 13">ALG-7-W6</strain>
    </source>
</reference>
<protein>
    <submittedName>
        <fullName evidence="12">Putative ferric reduction oxidase 1</fullName>
    </submittedName>
</protein>
<dbReference type="EMBL" id="LSSL01000974">
    <property type="protein sequence ID" value="OLY83284.1"/>
    <property type="molecule type" value="Genomic_DNA"/>
</dbReference>
<name>A0A1R0H2A6_9FUNG</name>
<organism evidence="12 13">
    <name type="scientific">Smittium mucronatum</name>
    <dbReference type="NCBI Taxonomy" id="133383"/>
    <lineage>
        <taxon>Eukaryota</taxon>
        <taxon>Fungi</taxon>
        <taxon>Fungi incertae sedis</taxon>
        <taxon>Zoopagomycota</taxon>
        <taxon>Kickxellomycotina</taxon>
        <taxon>Harpellomycetes</taxon>
        <taxon>Harpellales</taxon>
        <taxon>Legeriomycetaceae</taxon>
        <taxon>Smittium</taxon>
    </lineage>
</organism>
<dbReference type="GO" id="GO:0006811">
    <property type="term" value="P:monoatomic ion transport"/>
    <property type="evidence" value="ECO:0007669"/>
    <property type="project" value="UniProtKB-KW"/>
</dbReference>
<dbReference type="InterPro" id="IPR050369">
    <property type="entry name" value="RBOH/FRE"/>
</dbReference>
<dbReference type="PANTHER" id="PTHR11972">
    <property type="entry name" value="NADPH OXIDASE"/>
    <property type="match status" value="1"/>
</dbReference>
<dbReference type="Gene3D" id="3.40.50.80">
    <property type="entry name" value="Nucleotide-binding domain of ferredoxin-NADP reductase (FNR) module"/>
    <property type="match status" value="1"/>
</dbReference>
<evidence type="ECO:0000256" key="1">
    <source>
        <dbReference type="ARBA" id="ARBA00004141"/>
    </source>
</evidence>
<dbReference type="InterPro" id="IPR013112">
    <property type="entry name" value="FAD-bd_8"/>
</dbReference>
<evidence type="ECO:0000259" key="9">
    <source>
        <dbReference type="Pfam" id="PF01794"/>
    </source>
</evidence>
<evidence type="ECO:0000256" key="6">
    <source>
        <dbReference type="ARBA" id="ARBA00023065"/>
    </source>
</evidence>
<evidence type="ECO:0000256" key="5">
    <source>
        <dbReference type="ARBA" id="ARBA00023002"/>
    </source>
</evidence>
<sequence length="412" mass="47783">MYTALWFLVWFLLHFIFSIVLYEFDFDGSKRRASGIKSSSSKPHGGGSNSASGVKDAKRRIISNFRPVTGILALCLFMVVYIPAIPAIRKRFYDFFYYSHHFFILAAIALGYHSKRVNPLWMFFVCLYVVDRTVRMIQIKRAPGFRAYQWSSDTLELFIDTIHLNKNKTSKFKFGLIYLVIPSVSYLECHPFDICYEEGDRSISLFIKKQGKWTSKLFEIIAKNDFSSITRESRITIADSIDSNNDPLFINNDEIQMYSIDERVSSGPETIDYRNSPQTNEPLLARDLTNCRISLFVSSIYQSTFHYVFENEVAILVASGSGISPMLSIIKYFIKTKDDLKTKKIYLFWTNKDEDGIQIIKEIQRFGRSVGEPQTLFQENIITMEKYNTTPSSTMTPSLRLEYKFNLLIFRI</sequence>
<feature type="domain" description="Ferric oxidoreductase" evidence="9">
    <location>
        <begin position="3"/>
        <end position="110"/>
    </location>
</feature>
<evidence type="ECO:0000256" key="2">
    <source>
        <dbReference type="ARBA" id="ARBA00022692"/>
    </source>
</evidence>
<dbReference type="Pfam" id="PF08022">
    <property type="entry name" value="FAD_binding_8"/>
    <property type="match status" value="1"/>
</dbReference>
<keyword evidence="7 8" id="KW-0472">Membrane</keyword>
<feature type="domain" description="Ferric reductase NAD binding" evidence="11">
    <location>
        <begin position="313"/>
        <end position="391"/>
    </location>
</feature>
<keyword evidence="2 8" id="KW-0812">Transmembrane</keyword>
<keyword evidence="3" id="KW-0249">Electron transport</keyword>
<feature type="transmembrane region" description="Helical" evidence="8">
    <location>
        <begin position="95"/>
        <end position="112"/>
    </location>
</feature>
<evidence type="ECO:0000256" key="4">
    <source>
        <dbReference type="ARBA" id="ARBA00022989"/>
    </source>
</evidence>
<evidence type="ECO:0000313" key="12">
    <source>
        <dbReference type="EMBL" id="OLY83284.1"/>
    </source>
</evidence>
<dbReference type="Proteomes" id="UP000187455">
    <property type="component" value="Unassembled WGS sequence"/>
</dbReference>